<dbReference type="AlphaFoldDB" id="A0A5B7FF15"/>
<sequence length="74" mass="8036">MVLDSHTGALVSVKNYLKNGVTTVMKYRYVVLQGPHQAPCGASPSLASPSHSTSPVWLPFPHFTEFGDSDTIVY</sequence>
<dbReference type="EMBL" id="VSRR010007092">
    <property type="protein sequence ID" value="MPC46200.1"/>
    <property type="molecule type" value="Genomic_DNA"/>
</dbReference>
<organism evidence="1 2">
    <name type="scientific">Portunus trituberculatus</name>
    <name type="common">Swimming crab</name>
    <name type="synonym">Neptunus trituberculatus</name>
    <dbReference type="NCBI Taxonomy" id="210409"/>
    <lineage>
        <taxon>Eukaryota</taxon>
        <taxon>Metazoa</taxon>
        <taxon>Ecdysozoa</taxon>
        <taxon>Arthropoda</taxon>
        <taxon>Crustacea</taxon>
        <taxon>Multicrustacea</taxon>
        <taxon>Malacostraca</taxon>
        <taxon>Eumalacostraca</taxon>
        <taxon>Eucarida</taxon>
        <taxon>Decapoda</taxon>
        <taxon>Pleocyemata</taxon>
        <taxon>Brachyura</taxon>
        <taxon>Eubrachyura</taxon>
        <taxon>Portunoidea</taxon>
        <taxon>Portunidae</taxon>
        <taxon>Portuninae</taxon>
        <taxon>Portunus</taxon>
    </lineage>
</organism>
<accession>A0A5B7FF15</accession>
<protein>
    <submittedName>
        <fullName evidence="1">Uncharacterized protein</fullName>
    </submittedName>
</protein>
<proteinExistence type="predicted"/>
<evidence type="ECO:0000313" key="1">
    <source>
        <dbReference type="EMBL" id="MPC46200.1"/>
    </source>
</evidence>
<keyword evidence="2" id="KW-1185">Reference proteome</keyword>
<reference evidence="1 2" key="1">
    <citation type="submission" date="2019-05" db="EMBL/GenBank/DDBJ databases">
        <title>Another draft genome of Portunus trituberculatus and its Hox gene families provides insights of decapod evolution.</title>
        <authorList>
            <person name="Jeong J.-H."/>
            <person name="Song I."/>
            <person name="Kim S."/>
            <person name="Choi T."/>
            <person name="Kim D."/>
            <person name="Ryu S."/>
            <person name="Kim W."/>
        </authorList>
    </citation>
    <scope>NUCLEOTIDE SEQUENCE [LARGE SCALE GENOMIC DNA]</scope>
    <source>
        <tissue evidence="1">Muscle</tissue>
    </source>
</reference>
<gene>
    <name evidence="1" type="ORF">E2C01_039913</name>
</gene>
<name>A0A5B7FF15_PORTR</name>
<comment type="caution">
    <text evidence="1">The sequence shown here is derived from an EMBL/GenBank/DDBJ whole genome shotgun (WGS) entry which is preliminary data.</text>
</comment>
<dbReference type="Proteomes" id="UP000324222">
    <property type="component" value="Unassembled WGS sequence"/>
</dbReference>
<evidence type="ECO:0000313" key="2">
    <source>
        <dbReference type="Proteomes" id="UP000324222"/>
    </source>
</evidence>